<evidence type="ECO:0000313" key="3">
    <source>
        <dbReference type="EMBL" id="MXU66364.1"/>
    </source>
</evidence>
<dbReference type="InterPro" id="IPR036249">
    <property type="entry name" value="Thioredoxin-like_sf"/>
</dbReference>
<reference evidence="3 4" key="1">
    <citation type="submission" date="2019-12" db="EMBL/GenBank/DDBJ databases">
        <title>Strain KN286 was isolated from seawater, which was collected from Caroline Seamount in the tropical western Pacific.</title>
        <authorList>
            <person name="Wang Q."/>
        </authorList>
    </citation>
    <scope>NUCLEOTIDE SEQUENCE [LARGE SCALE GENOMIC DNA]</scope>
    <source>
        <strain evidence="3 4">KN286</strain>
    </source>
</reference>
<dbReference type="Gene3D" id="3.40.30.10">
    <property type="entry name" value="Glutaredoxin"/>
    <property type="match status" value="1"/>
</dbReference>
<gene>
    <name evidence="3" type="ORF">GSH16_13005</name>
</gene>
<evidence type="ECO:0000313" key="4">
    <source>
        <dbReference type="Proteomes" id="UP000436016"/>
    </source>
</evidence>
<dbReference type="PANTHER" id="PTHR30041:SF8">
    <property type="entry name" value="PROTEIN YFFB"/>
    <property type="match status" value="1"/>
</dbReference>
<dbReference type="Pfam" id="PF03960">
    <property type="entry name" value="ArsC"/>
    <property type="match status" value="1"/>
</dbReference>
<accession>A0A6B0TZD5</accession>
<name>A0A6B0TZD5_9RHOB</name>
<dbReference type="Proteomes" id="UP000436016">
    <property type="component" value="Unassembled WGS sequence"/>
</dbReference>
<dbReference type="InterPro" id="IPR006660">
    <property type="entry name" value="Arsenate_reductase-like"/>
</dbReference>
<evidence type="ECO:0000256" key="2">
    <source>
        <dbReference type="PROSITE-ProRule" id="PRU01282"/>
    </source>
</evidence>
<proteinExistence type="inferred from homology"/>
<comment type="similarity">
    <text evidence="1 2">Belongs to the ArsC family.</text>
</comment>
<dbReference type="EMBL" id="WUWG01000005">
    <property type="protein sequence ID" value="MXU66364.1"/>
    <property type="molecule type" value="Genomic_DNA"/>
</dbReference>
<keyword evidence="4" id="KW-1185">Reference proteome</keyword>
<sequence>MSLTLHILKNCDSCRAARRDLTAAGQTVELVDIMATPPTRAQLDRWLAALGPDRLVNRKSATWRGLGDSDRDGWDDPARAAALLQAHPKLMKRPLIEAGDAVHVGWTAETRAALGL</sequence>
<evidence type="ECO:0000256" key="1">
    <source>
        <dbReference type="ARBA" id="ARBA00007198"/>
    </source>
</evidence>
<dbReference type="CDD" id="cd02977">
    <property type="entry name" value="ArsC_family"/>
    <property type="match status" value="1"/>
</dbReference>
<organism evidence="3 4">
    <name type="scientific">Oceanomicrobium pacificus</name>
    <dbReference type="NCBI Taxonomy" id="2692916"/>
    <lineage>
        <taxon>Bacteria</taxon>
        <taxon>Pseudomonadati</taxon>
        <taxon>Pseudomonadota</taxon>
        <taxon>Alphaproteobacteria</taxon>
        <taxon>Rhodobacterales</taxon>
        <taxon>Paracoccaceae</taxon>
        <taxon>Oceanomicrobium</taxon>
    </lineage>
</organism>
<dbReference type="RefSeq" id="WP_160855758.1">
    <property type="nucleotide sequence ID" value="NZ_WUWG01000005.1"/>
</dbReference>
<dbReference type="PANTHER" id="PTHR30041">
    <property type="entry name" value="ARSENATE REDUCTASE"/>
    <property type="match status" value="1"/>
</dbReference>
<protein>
    <submittedName>
        <fullName evidence="3">ArsC family transcriptional regulator</fullName>
    </submittedName>
</protein>
<dbReference type="SUPFAM" id="SSF52833">
    <property type="entry name" value="Thioredoxin-like"/>
    <property type="match status" value="1"/>
</dbReference>
<dbReference type="PROSITE" id="PS51353">
    <property type="entry name" value="ARSC"/>
    <property type="match status" value="1"/>
</dbReference>
<comment type="caution">
    <text evidence="3">The sequence shown here is derived from an EMBL/GenBank/DDBJ whole genome shotgun (WGS) entry which is preliminary data.</text>
</comment>
<dbReference type="AlphaFoldDB" id="A0A6B0TZD5"/>